<evidence type="ECO:0000313" key="1">
    <source>
        <dbReference type="EMBL" id="KAF9789281.1"/>
    </source>
</evidence>
<accession>A0A9P6HK80</accession>
<dbReference type="OrthoDB" id="2745898at2759"/>
<name>A0A9P6HK80_9AGAM</name>
<dbReference type="EMBL" id="WIUZ02000003">
    <property type="protein sequence ID" value="KAF9789281.1"/>
    <property type="molecule type" value="Genomic_DNA"/>
</dbReference>
<dbReference type="Proteomes" id="UP000736335">
    <property type="component" value="Unassembled WGS sequence"/>
</dbReference>
<protein>
    <recommendedName>
        <fullName evidence="3">F-box domain-containing protein</fullName>
    </recommendedName>
</protein>
<organism evidence="1 2">
    <name type="scientific">Thelephora terrestris</name>
    <dbReference type="NCBI Taxonomy" id="56493"/>
    <lineage>
        <taxon>Eukaryota</taxon>
        <taxon>Fungi</taxon>
        <taxon>Dikarya</taxon>
        <taxon>Basidiomycota</taxon>
        <taxon>Agaricomycotina</taxon>
        <taxon>Agaricomycetes</taxon>
        <taxon>Thelephorales</taxon>
        <taxon>Thelephoraceae</taxon>
        <taxon>Thelephora</taxon>
    </lineage>
</organism>
<proteinExistence type="predicted"/>
<comment type="caution">
    <text evidence="1">The sequence shown here is derived from an EMBL/GenBank/DDBJ whole genome shotgun (WGS) entry which is preliminary data.</text>
</comment>
<evidence type="ECO:0000313" key="2">
    <source>
        <dbReference type="Proteomes" id="UP000736335"/>
    </source>
</evidence>
<evidence type="ECO:0008006" key="3">
    <source>
        <dbReference type="Google" id="ProtNLM"/>
    </source>
</evidence>
<keyword evidence="2" id="KW-1185">Reference proteome</keyword>
<sequence length="372" mass="43087">MPNARLPQEIVDYIIDLLRNQTRTLIQCSLVSKSWVPRTRKHLLRTIMFEFRSELAAWEKAFPNPLDSPASYTRFLGVGHARVVAAISEECGWIKSFSGVVRLKIWSYSETLSPSKVFTIICSLPLLKDLDITCRRIGSYDHEDIPLQYPASPPLTGTLELCWARGIEATARRLLNLPNGIHFRRIDCTWYREDDLRWIQALVDGCADTLQYFCIRVKRILIVTPHVFTLQVAYIDFSRATRLKAVAFQLEDLSDVSAVMALKTLTSDHRDLQEITICLPEDDSVYDRQKTGEVHRQWVDLDFFLARLWKLNAFRPWLIYTTGEEEEACELAVWLLPEMTKRRVVKLVASGFSSDVDWHRGDIIWHLSSYYT</sequence>
<gene>
    <name evidence="1" type="ORF">BJ322DRAFT_1105141</name>
</gene>
<reference evidence="1" key="1">
    <citation type="journal article" date="2020" name="Nat. Commun.">
        <title>Large-scale genome sequencing of mycorrhizal fungi provides insights into the early evolution of symbiotic traits.</title>
        <authorList>
            <person name="Miyauchi S."/>
            <person name="Kiss E."/>
            <person name="Kuo A."/>
            <person name="Drula E."/>
            <person name="Kohler A."/>
            <person name="Sanchez-Garcia M."/>
            <person name="Morin E."/>
            <person name="Andreopoulos B."/>
            <person name="Barry K.W."/>
            <person name="Bonito G."/>
            <person name="Buee M."/>
            <person name="Carver A."/>
            <person name="Chen C."/>
            <person name="Cichocki N."/>
            <person name="Clum A."/>
            <person name="Culley D."/>
            <person name="Crous P.W."/>
            <person name="Fauchery L."/>
            <person name="Girlanda M."/>
            <person name="Hayes R.D."/>
            <person name="Keri Z."/>
            <person name="LaButti K."/>
            <person name="Lipzen A."/>
            <person name="Lombard V."/>
            <person name="Magnuson J."/>
            <person name="Maillard F."/>
            <person name="Murat C."/>
            <person name="Nolan M."/>
            <person name="Ohm R.A."/>
            <person name="Pangilinan J."/>
            <person name="Pereira M.F."/>
            <person name="Perotto S."/>
            <person name="Peter M."/>
            <person name="Pfister S."/>
            <person name="Riley R."/>
            <person name="Sitrit Y."/>
            <person name="Stielow J.B."/>
            <person name="Szollosi G."/>
            <person name="Zifcakova L."/>
            <person name="Stursova M."/>
            <person name="Spatafora J.W."/>
            <person name="Tedersoo L."/>
            <person name="Vaario L.M."/>
            <person name="Yamada A."/>
            <person name="Yan M."/>
            <person name="Wang P."/>
            <person name="Xu J."/>
            <person name="Bruns T."/>
            <person name="Baldrian P."/>
            <person name="Vilgalys R."/>
            <person name="Dunand C."/>
            <person name="Henrissat B."/>
            <person name="Grigoriev I.V."/>
            <person name="Hibbett D."/>
            <person name="Nagy L.G."/>
            <person name="Martin F.M."/>
        </authorList>
    </citation>
    <scope>NUCLEOTIDE SEQUENCE</scope>
    <source>
        <strain evidence="1">UH-Tt-Lm1</strain>
    </source>
</reference>
<dbReference type="AlphaFoldDB" id="A0A9P6HK80"/>
<reference evidence="1" key="2">
    <citation type="submission" date="2020-11" db="EMBL/GenBank/DDBJ databases">
        <authorList>
            <consortium name="DOE Joint Genome Institute"/>
            <person name="Kuo A."/>
            <person name="Miyauchi S."/>
            <person name="Kiss E."/>
            <person name="Drula E."/>
            <person name="Kohler A."/>
            <person name="Sanchez-Garcia M."/>
            <person name="Andreopoulos B."/>
            <person name="Barry K.W."/>
            <person name="Bonito G."/>
            <person name="Buee M."/>
            <person name="Carver A."/>
            <person name="Chen C."/>
            <person name="Cichocki N."/>
            <person name="Clum A."/>
            <person name="Culley D."/>
            <person name="Crous P.W."/>
            <person name="Fauchery L."/>
            <person name="Girlanda M."/>
            <person name="Hayes R."/>
            <person name="Keri Z."/>
            <person name="Labutti K."/>
            <person name="Lipzen A."/>
            <person name="Lombard V."/>
            <person name="Magnuson J."/>
            <person name="Maillard F."/>
            <person name="Morin E."/>
            <person name="Murat C."/>
            <person name="Nolan M."/>
            <person name="Ohm R."/>
            <person name="Pangilinan J."/>
            <person name="Pereira M."/>
            <person name="Perotto S."/>
            <person name="Peter M."/>
            <person name="Riley R."/>
            <person name="Sitrit Y."/>
            <person name="Stielow B."/>
            <person name="Szollosi G."/>
            <person name="Zifcakova L."/>
            <person name="Stursova M."/>
            <person name="Spatafora J.W."/>
            <person name="Tedersoo L."/>
            <person name="Vaario L.-M."/>
            <person name="Yamada A."/>
            <person name="Yan M."/>
            <person name="Wang P."/>
            <person name="Xu J."/>
            <person name="Bruns T."/>
            <person name="Baldrian P."/>
            <person name="Vilgalys R."/>
            <person name="Henrissat B."/>
            <person name="Grigoriev I.V."/>
            <person name="Hibbett D."/>
            <person name="Nagy L.G."/>
            <person name="Martin F.M."/>
        </authorList>
    </citation>
    <scope>NUCLEOTIDE SEQUENCE</scope>
    <source>
        <strain evidence="1">UH-Tt-Lm1</strain>
    </source>
</reference>